<evidence type="ECO:0000313" key="2">
    <source>
        <dbReference type="Proteomes" id="UP000766595"/>
    </source>
</evidence>
<organism evidence="1 2">
    <name type="scientific">Prosthecodimorpha staleyi</name>
    <dbReference type="NCBI Taxonomy" id="2840188"/>
    <lineage>
        <taxon>Bacteria</taxon>
        <taxon>Pseudomonadati</taxon>
        <taxon>Pseudomonadota</taxon>
        <taxon>Alphaproteobacteria</taxon>
        <taxon>Hyphomicrobiales</taxon>
        <taxon>Ancalomicrobiaceae</taxon>
        <taxon>Prosthecodimorpha</taxon>
    </lineage>
</organism>
<dbReference type="EMBL" id="JAHHZF010000010">
    <property type="protein sequence ID" value="MBT9291767.1"/>
    <property type="molecule type" value="Genomic_DNA"/>
</dbReference>
<protein>
    <submittedName>
        <fullName evidence="1">DUF4272 domain-containing protein</fullName>
    </submittedName>
</protein>
<accession>A0A947GEC3</accession>
<name>A0A947GEC3_9HYPH</name>
<dbReference type="InterPro" id="IPR025368">
    <property type="entry name" value="DUF4272"/>
</dbReference>
<dbReference type="AlphaFoldDB" id="A0A947GEC3"/>
<dbReference type="Pfam" id="PF14094">
    <property type="entry name" value="DUF4272"/>
    <property type="match status" value="1"/>
</dbReference>
<gene>
    <name evidence="1" type="ORF">KL771_20035</name>
</gene>
<keyword evidence="2" id="KW-1185">Reference proteome</keyword>
<comment type="caution">
    <text evidence="1">The sequence shown here is derived from an EMBL/GenBank/DDBJ whole genome shotgun (WGS) entry which is preliminary data.</text>
</comment>
<sequence length="233" mass="25924">MAGSSLVRLIRRILFGEEPSEFVFTPAQIARKAGTEARLQAQGVTINPGLPYIDDESEVELRSATEVLDRILALSAVSWKALGGDELDLFVADFRVRERLSPREAAYFDDPSPGGLDTTQFSWRCEAAQELLWALGVETGRSEWPASLCDPSAVFTAAVDTAERGVPALRPMSEILDALDLVYRCRWAVRNASLHGDTETADLEGGVCLERHWALNWLVRYQNEDWDDVHTDT</sequence>
<evidence type="ECO:0000313" key="1">
    <source>
        <dbReference type="EMBL" id="MBT9291767.1"/>
    </source>
</evidence>
<proteinExistence type="predicted"/>
<dbReference type="Proteomes" id="UP000766595">
    <property type="component" value="Unassembled WGS sequence"/>
</dbReference>
<reference evidence="1 2" key="1">
    <citation type="submission" date="2021-06" db="EMBL/GenBank/DDBJ databases">
        <authorList>
            <person name="Grouzdev D.S."/>
            <person name="Koziaeva V."/>
        </authorList>
    </citation>
    <scope>NUCLEOTIDE SEQUENCE [LARGE SCALE GENOMIC DNA]</scope>
    <source>
        <strain evidence="1 2">22</strain>
    </source>
</reference>
<dbReference type="RefSeq" id="WP_261970298.1">
    <property type="nucleotide sequence ID" value="NZ_JAHHZF010000010.1"/>
</dbReference>